<proteinExistence type="predicted"/>
<dbReference type="Proteomes" id="UP000006697">
    <property type="component" value="Chromosome"/>
</dbReference>
<accession>A4G2W8</accession>
<dbReference type="AlphaFoldDB" id="A4G2W8"/>
<dbReference type="KEGG" id="har:HEAR0659"/>
<protein>
    <submittedName>
        <fullName evidence="1">Transposase IS21 family (Partial)</fullName>
    </submittedName>
</protein>
<evidence type="ECO:0000313" key="2">
    <source>
        <dbReference type="Proteomes" id="UP000006697"/>
    </source>
</evidence>
<organism evidence="1 2">
    <name type="scientific">Herminiimonas arsenicoxydans</name>
    <dbReference type="NCBI Taxonomy" id="204773"/>
    <lineage>
        <taxon>Bacteria</taxon>
        <taxon>Pseudomonadati</taxon>
        <taxon>Pseudomonadota</taxon>
        <taxon>Betaproteobacteria</taxon>
        <taxon>Burkholderiales</taxon>
        <taxon>Oxalobacteraceae</taxon>
        <taxon>Herminiimonas</taxon>
    </lineage>
</organism>
<dbReference type="EMBL" id="CU207211">
    <property type="protein sequence ID" value="CAL60855.1"/>
    <property type="molecule type" value="Genomic_DNA"/>
</dbReference>
<evidence type="ECO:0000313" key="1">
    <source>
        <dbReference type="EMBL" id="CAL60855.1"/>
    </source>
</evidence>
<gene>
    <name evidence="1" type="ordered locus">HEAR0659</name>
</gene>
<sequence length="40" mass="4820">MHLDLRELGYERSYDRVTAFARQWKVDQLERVNSASKLTH</sequence>
<keyword evidence="2" id="KW-1185">Reference proteome</keyword>
<reference evidence="1 2" key="1">
    <citation type="journal article" date="2007" name="PLoS Genet.">
        <title>A tale of two oxidation states: bacterial colonization of arsenic-rich environments.</title>
        <authorList>
            <person name="Muller D."/>
            <person name="Medigue C."/>
            <person name="Koechler S."/>
            <person name="Barbe V."/>
            <person name="Barakat M."/>
            <person name="Talla E."/>
            <person name="Bonnefoy V."/>
            <person name="Krin E."/>
            <person name="Arsene-Ploetze F."/>
            <person name="Carapito C."/>
            <person name="Chandler M."/>
            <person name="Cournoyer B."/>
            <person name="Cruveiller S."/>
            <person name="Dossat C."/>
            <person name="Duval S."/>
            <person name="Heymann M."/>
            <person name="Leize E."/>
            <person name="Lieutaud A."/>
            <person name="Lievremont D."/>
            <person name="Makita Y."/>
            <person name="Mangenot S."/>
            <person name="Nitschke W."/>
            <person name="Ortet P."/>
            <person name="Perdrial N."/>
            <person name="Schoepp B."/>
            <person name="Siguier N."/>
            <person name="Simeonova D.D."/>
            <person name="Rouy Z."/>
            <person name="Segurens B."/>
            <person name="Turlin E."/>
            <person name="Vallenet D."/>
            <person name="Van Dorsselaer A."/>
            <person name="Weiss S."/>
            <person name="Weissenbach J."/>
            <person name="Lett M.C."/>
            <person name="Danchin A."/>
            <person name="Bertin P.N."/>
        </authorList>
    </citation>
    <scope>NUCLEOTIDE SEQUENCE [LARGE SCALE GENOMIC DNA]</scope>
    <source>
        <strain evidence="2">ULPAs1</strain>
    </source>
</reference>
<dbReference type="eggNOG" id="COG4584">
    <property type="taxonomic scope" value="Bacteria"/>
</dbReference>
<dbReference type="HOGENOM" id="CLU_3290754_0_0_4"/>
<name>A4G2W8_HERAR</name>